<dbReference type="Proteomes" id="UP000030636">
    <property type="component" value="Chromosome"/>
</dbReference>
<dbReference type="InterPro" id="IPR006054">
    <property type="entry name" value="DnaQ"/>
</dbReference>
<dbReference type="GO" id="GO:0005829">
    <property type="term" value="C:cytosol"/>
    <property type="evidence" value="ECO:0007669"/>
    <property type="project" value="TreeGrafter"/>
</dbReference>
<dbReference type="InterPro" id="IPR013520">
    <property type="entry name" value="Ribonucl_H"/>
</dbReference>
<name>A0A0A7IBR7_9BIFI</name>
<dbReference type="KEGG" id="bpsp:AH67_06870"/>
<keyword evidence="1" id="KW-0269">Exonuclease</keyword>
<dbReference type="AlphaFoldDB" id="A0A0A7IBR7"/>
<dbReference type="Pfam" id="PF00929">
    <property type="entry name" value="RNase_T"/>
    <property type="match status" value="1"/>
</dbReference>
<evidence type="ECO:0000313" key="4">
    <source>
        <dbReference type="Proteomes" id="UP000030636"/>
    </source>
</evidence>
<dbReference type="SUPFAM" id="SSF53098">
    <property type="entry name" value="Ribonuclease H-like"/>
    <property type="match status" value="1"/>
</dbReference>
<dbReference type="PANTHER" id="PTHR30231:SF41">
    <property type="entry name" value="DNA POLYMERASE III SUBUNIT EPSILON"/>
    <property type="match status" value="1"/>
</dbReference>
<accession>A0A0A7IBR7</accession>
<dbReference type="GO" id="GO:0008408">
    <property type="term" value="F:3'-5' exonuclease activity"/>
    <property type="evidence" value="ECO:0007669"/>
    <property type="project" value="TreeGrafter"/>
</dbReference>
<proteinExistence type="predicted"/>
<dbReference type="Gene3D" id="3.30.420.10">
    <property type="entry name" value="Ribonuclease H-like superfamily/Ribonuclease H"/>
    <property type="match status" value="1"/>
</dbReference>
<dbReference type="InterPro" id="IPR012337">
    <property type="entry name" value="RNaseH-like_sf"/>
</dbReference>
<dbReference type="CDD" id="cd06127">
    <property type="entry name" value="DEDDh"/>
    <property type="match status" value="1"/>
</dbReference>
<dbReference type="InterPro" id="IPR036397">
    <property type="entry name" value="RNaseH_sf"/>
</dbReference>
<reference evidence="3 4" key="1">
    <citation type="journal article" date="2015" name="Genome Announc.">
        <title>Bifidobacterium pseudolongum Strain PV8-2, Isolated from a Stool Sample of an Anemic Kenyan Infant.</title>
        <authorList>
            <person name="Vazquez-Gutierrez P."/>
            <person name="Lacroix C."/>
            <person name="Chassard C."/>
            <person name="Klumpp J."/>
            <person name="Stevens M.J."/>
            <person name="Jans C."/>
        </authorList>
    </citation>
    <scope>NUCLEOTIDE SEQUENCE [LARGE SCALE GENOMIC DNA]</scope>
    <source>
        <strain evidence="3 4">PV8-2</strain>
    </source>
</reference>
<dbReference type="FunFam" id="3.30.420.10:FF:000045">
    <property type="entry name" value="3'-5' exonuclease DinG"/>
    <property type="match status" value="1"/>
</dbReference>
<evidence type="ECO:0000313" key="3">
    <source>
        <dbReference type="EMBL" id="AIZ16675.1"/>
    </source>
</evidence>
<gene>
    <name evidence="3" type="ORF">AH67_06870</name>
</gene>
<dbReference type="EMBL" id="CP007457">
    <property type="protein sequence ID" value="AIZ16675.1"/>
    <property type="molecule type" value="Genomic_DNA"/>
</dbReference>
<dbReference type="GO" id="GO:0045004">
    <property type="term" value="P:DNA replication proofreading"/>
    <property type="evidence" value="ECO:0007669"/>
    <property type="project" value="TreeGrafter"/>
</dbReference>
<dbReference type="SMART" id="SM00479">
    <property type="entry name" value="EXOIII"/>
    <property type="match status" value="1"/>
</dbReference>
<dbReference type="OrthoDB" id="190275at2"/>
<protein>
    <submittedName>
        <fullName evidence="3">DNA polymerase III subunit alpha</fullName>
    </submittedName>
</protein>
<evidence type="ECO:0000256" key="1">
    <source>
        <dbReference type="ARBA" id="ARBA00022839"/>
    </source>
</evidence>
<feature type="domain" description="Exonuclease" evidence="2">
    <location>
        <begin position="14"/>
        <end position="181"/>
    </location>
</feature>
<keyword evidence="4" id="KW-1185">Reference proteome</keyword>
<evidence type="ECO:0000259" key="2">
    <source>
        <dbReference type="SMART" id="SM00479"/>
    </source>
</evidence>
<dbReference type="GO" id="GO:0003887">
    <property type="term" value="F:DNA-directed DNA polymerase activity"/>
    <property type="evidence" value="ECO:0007669"/>
    <property type="project" value="InterPro"/>
</dbReference>
<keyword evidence="1" id="KW-0540">Nuclease</keyword>
<dbReference type="GO" id="GO:0003677">
    <property type="term" value="F:DNA binding"/>
    <property type="evidence" value="ECO:0007669"/>
    <property type="project" value="InterPro"/>
</dbReference>
<dbReference type="HOGENOM" id="CLU_047806_7_2_11"/>
<keyword evidence="1" id="KW-0378">Hydrolase</keyword>
<dbReference type="RefSeq" id="WP_039172247.1">
    <property type="nucleotide sequence ID" value="NZ_CP007457.1"/>
</dbReference>
<dbReference type="NCBIfam" id="TIGR00573">
    <property type="entry name" value="dnaq"/>
    <property type="match status" value="1"/>
</dbReference>
<dbReference type="STRING" id="1447715.AH67_06870"/>
<dbReference type="PANTHER" id="PTHR30231">
    <property type="entry name" value="DNA POLYMERASE III SUBUNIT EPSILON"/>
    <property type="match status" value="1"/>
</dbReference>
<organism evidence="3 4">
    <name type="scientific">Bifidobacterium pseudolongum PV8-2</name>
    <dbReference type="NCBI Taxonomy" id="1447715"/>
    <lineage>
        <taxon>Bacteria</taxon>
        <taxon>Bacillati</taxon>
        <taxon>Actinomycetota</taxon>
        <taxon>Actinomycetes</taxon>
        <taxon>Bifidobacteriales</taxon>
        <taxon>Bifidobacteriaceae</taxon>
        <taxon>Bifidobacterium</taxon>
    </lineage>
</organism>
<sequence>MPLVTRPAERLPKDYIALDLETTGLSAQRDRITEIGAVKIRDGRIADRYAQLVNPGVLISPRITQITGITNAMVEHQPAIEDVLEDFIDFLGDDMIIGHNVRFDMGFLAEAEHRTLQFVSNFRRPTLDTMTIDKRLFPTERHRLVDLIRRYGIADAEEHRALSDATQTYQCLEWQRRYISCDVALLPTSQG</sequence>